<keyword evidence="2" id="KW-0812">Transmembrane</keyword>
<dbReference type="EMBL" id="MFZF01000029">
    <property type="protein sequence ID" value="OGK15528.1"/>
    <property type="molecule type" value="Genomic_DNA"/>
</dbReference>
<dbReference type="AlphaFoldDB" id="A0A1F7G9D5"/>
<keyword evidence="2" id="KW-0472">Membrane</keyword>
<evidence type="ECO:0000256" key="1">
    <source>
        <dbReference type="SAM" id="Coils"/>
    </source>
</evidence>
<evidence type="ECO:0000313" key="4">
    <source>
        <dbReference type="Proteomes" id="UP000178372"/>
    </source>
</evidence>
<feature type="transmembrane region" description="Helical" evidence="2">
    <location>
        <begin position="28"/>
        <end position="44"/>
    </location>
</feature>
<keyword evidence="1" id="KW-0175">Coiled coil</keyword>
<name>A0A1F7G9D5_9BACT</name>
<evidence type="ECO:0000256" key="2">
    <source>
        <dbReference type="SAM" id="Phobius"/>
    </source>
</evidence>
<organism evidence="3 4">
    <name type="scientific">Candidatus Roizmanbacteria bacterium RIFCSPHIGHO2_01_FULL_39_12b</name>
    <dbReference type="NCBI Taxonomy" id="1802030"/>
    <lineage>
        <taxon>Bacteria</taxon>
        <taxon>Candidatus Roizmaniibacteriota</taxon>
    </lineage>
</organism>
<protein>
    <submittedName>
        <fullName evidence="3">Uncharacterized protein</fullName>
    </submittedName>
</protein>
<accession>A0A1F7G9D5</accession>
<proteinExistence type="predicted"/>
<feature type="transmembrane region" description="Helical" evidence="2">
    <location>
        <begin position="56"/>
        <end position="75"/>
    </location>
</feature>
<sequence>MSLELLHAIVLASTLGLSYVISQSFLRPYDLQITAILFIIYFILKRKTQLTKHKYDLLDGAMFTFVVANIILSTNGIDSPFFFLCYFLLFTLAMLLEPTISLFAAISIIAIILIDQPLGSFNQVIKLLSLPLMTPFSMMLGQEYEKNQQLRKKNEELEHVREELETIIEN</sequence>
<gene>
    <name evidence="3" type="ORF">A2690_01190</name>
</gene>
<evidence type="ECO:0000313" key="3">
    <source>
        <dbReference type="EMBL" id="OGK15528.1"/>
    </source>
</evidence>
<feature type="coiled-coil region" evidence="1">
    <location>
        <begin position="140"/>
        <end position="170"/>
    </location>
</feature>
<reference evidence="3 4" key="1">
    <citation type="journal article" date="2016" name="Nat. Commun.">
        <title>Thousands of microbial genomes shed light on interconnected biogeochemical processes in an aquifer system.</title>
        <authorList>
            <person name="Anantharaman K."/>
            <person name="Brown C.T."/>
            <person name="Hug L.A."/>
            <person name="Sharon I."/>
            <person name="Castelle C.J."/>
            <person name="Probst A.J."/>
            <person name="Thomas B.C."/>
            <person name="Singh A."/>
            <person name="Wilkins M.J."/>
            <person name="Karaoz U."/>
            <person name="Brodie E.L."/>
            <person name="Williams K.H."/>
            <person name="Hubbard S.S."/>
            <person name="Banfield J.F."/>
        </authorList>
    </citation>
    <scope>NUCLEOTIDE SEQUENCE [LARGE SCALE GENOMIC DNA]</scope>
</reference>
<dbReference type="Proteomes" id="UP000178372">
    <property type="component" value="Unassembled WGS sequence"/>
</dbReference>
<keyword evidence="2" id="KW-1133">Transmembrane helix</keyword>
<feature type="transmembrane region" description="Helical" evidence="2">
    <location>
        <begin position="81"/>
        <end position="114"/>
    </location>
</feature>
<comment type="caution">
    <text evidence="3">The sequence shown here is derived from an EMBL/GenBank/DDBJ whole genome shotgun (WGS) entry which is preliminary data.</text>
</comment>